<dbReference type="EMBL" id="BCTA01000027">
    <property type="protein sequence ID" value="GAT08948.1"/>
    <property type="molecule type" value="Genomic_DNA"/>
</dbReference>
<dbReference type="Proteomes" id="UP000069773">
    <property type="component" value="Unassembled WGS sequence"/>
</dbReference>
<comment type="caution">
    <text evidence="1">The sequence shown here is derived from an EMBL/GenBank/DDBJ whole genome shotgun (WGS) entry which is preliminary data.</text>
</comment>
<evidence type="ECO:0000313" key="2">
    <source>
        <dbReference type="Proteomes" id="UP000069773"/>
    </source>
</evidence>
<sequence length="63" mass="6636">MRDTDPDAPAGSGHDGDLALKGCVSVHGIVPLVKGDWLADRFTWESDLIDLQIDSECGGVGAR</sequence>
<reference evidence="1 2" key="1">
    <citation type="journal article" date="2016" name="Genome Announc.">
        <title>Draft Genome Sequences of Five Rapidly Growing Mycobacterium Species, M. thermoresistibile, M. fortuitum subsp. acetamidolyticum, M. canariasense, M. brisbanense, and M. novocastrense.</title>
        <authorList>
            <person name="Katahira K."/>
            <person name="Ogura Y."/>
            <person name="Gotoh Y."/>
            <person name="Hayashi T."/>
        </authorList>
    </citation>
    <scope>NUCLEOTIDE SEQUENCE [LARGE SCALE GENOMIC DNA]</scope>
    <source>
        <strain evidence="1 2">JCM18114</strain>
    </source>
</reference>
<keyword evidence="2" id="KW-1185">Reference proteome</keyword>
<protein>
    <submittedName>
        <fullName evidence="1">Uncharacterized protein</fullName>
    </submittedName>
</protein>
<proteinExistence type="predicted"/>
<accession>A0ABQ0KIA3</accession>
<organism evidence="1 2">
    <name type="scientific">Mycolicibacterium novocastrense</name>
    <name type="common">Mycobacterium novocastrense</name>
    <dbReference type="NCBI Taxonomy" id="59813"/>
    <lineage>
        <taxon>Bacteria</taxon>
        <taxon>Bacillati</taxon>
        <taxon>Actinomycetota</taxon>
        <taxon>Actinomycetes</taxon>
        <taxon>Mycobacteriales</taxon>
        <taxon>Mycobacteriaceae</taxon>
        <taxon>Mycolicibacterium</taxon>
    </lineage>
</organism>
<name>A0ABQ0KIA3_MYCNV</name>
<evidence type="ECO:0000313" key="1">
    <source>
        <dbReference type="EMBL" id="GAT08948.1"/>
    </source>
</evidence>
<gene>
    <name evidence="1" type="ORF">RMCN_2081</name>
</gene>